<sequence length="204" mass="23474">MKFLAWNQIRGRCEEAMEASSHQVVFNTPIQRESLEGRGEPLLEMLSEAHEYALSANRPELACSIRELWFLVGSNTFSQLLNPEKDTGLRASLSKFFEWIADNLEALCFIPQRDKRERHIERIRVSLNQALRQLKKIIKHEIGGALIKEFRQAAMRLHKTLVGVLKVCCGNFRKLGLSANKSCHHFFIKFLVPKPREDILYGVA</sequence>
<comment type="caution">
    <text evidence="1">The sequence shown here is derived from an EMBL/GenBank/DDBJ whole genome shotgun (WGS) entry which is preliminary data.</text>
</comment>
<dbReference type="RefSeq" id="WP_264486275.1">
    <property type="nucleotide sequence ID" value="NZ_JAPDDT010000002.1"/>
</dbReference>
<organism evidence="1 2">
    <name type="scientific">Luteolibacter arcticus</name>
    <dbReference type="NCBI Taxonomy" id="1581411"/>
    <lineage>
        <taxon>Bacteria</taxon>
        <taxon>Pseudomonadati</taxon>
        <taxon>Verrucomicrobiota</taxon>
        <taxon>Verrucomicrobiia</taxon>
        <taxon>Verrucomicrobiales</taxon>
        <taxon>Verrucomicrobiaceae</taxon>
        <taxon>Luteolibacter</taxon>
    </lineage>
</organism>
<keyword evidence="2" id="KW-1185">Reference proteome</keyword>
<name>A0ABT3GEX4_9BACT</name>
<proteinExistence type="predicted"/>
<protein>
    <submittedName>
        <fullName evidence="1">Uncharacterized protein</fullName>
    </submittedName>
</protein>
<dbReference type="Proteomes" id="UP001320876">
    <property type="component" value="Unassembled WGS sequence"/>
</dbReference>
<evidence type="ECO:0000313" key="1">
    <source>
        <dbReference type="EMBL" id="MCW1922165.1"/>
    </source>
</evidence>
<gene>
    <name evidence="1" type="ORF">OKA05_06350</name>
</gene>
<accession>A0ABT3GEX4</accession>
<evidence type="ECO:0000313" key="2">
    <source>
        <dbReference type="Proteomes" id="UP001320876"/>
    </source>
</evidence>
<dbReference type="EMBL" id="JAPDDT010000002">
    <property type="protein sequence ID" value="MCW1922165.1"/>
    <property type="molecule type" value="Genomic_DNA"/>
</dbReference>
<reference evidence="1 2" key="1">
    <citation type="submission" date="2022-10" db="EMBL/GenBank/DDBJ databases">
        <title>Luteolibacter arcticus strain CCTCC AB 2014275, whole genome shotgun sequencing project.</title>
        <authorList>
            <person name="Zhao G."/>
            <person name="Shen L."/>
        </authorList>
    </citation>
    <scope>NUCLEOTIDE SEQUENCE [LARGE SCALE GENOMIC DNA]</scope>
    <source>
        <strain evidence="1 2">CCTCC AB 2014275</strain>
    </source>
</reference>